<protein>
    <recommendedName>
        <fullName evidence="2">DUF7703 domain-containing protein</fullName>
    </recommendedName>
</protein>
<evidence type="ECO:0000256" key="1">
    <source>
        <dbReference type="SAM" id="Phobius"/>
    </source>
</evidence>
<dbReference type="AlphaFoldDB" id="A0A1V6TPJ7"/>
<dbReference type="OrthoDB" id="405906at2759"/>
<feature type="transmembrane region" description="Helical" evidence="1">
    <location>
        <begin position="121"/>
        <end position="144"/>
    </location>
</feature>
<organism evidence="3 4">
    <name type="scientific">Penicillium steckii</name>
    <dbReference type="NCBI Taxonomy" id="303698"/>
    <lineage>
        <taxon>Eukaryota</taxon>
        <taxon>Fungi</taxon>
        <taxon>Dikarya</taxon>
        <taxon>Ascomycota</taxon>
        <taxon>Pezizomycotina</taxon>
        <taxon>Eurotiomycetes</taxon>
        <taxon>Eurotiomycetidae</taxon>
        <taxon>Eurotiales</taxon>
        <taxon>Aspergillaceae</taxon>
        <taxon>Penicillium</taxon>
    </lineage>
</organism>
<dbReference type="PANTHER" id="PTHR37013">
    <property type="entry name" value="INTEGRAL MEMBRANE PROTEIN (AFU_ORTHOLOGUE AFUA_1G05950)-RELATED"/>
    <property type="match status" value="1"/>
</dbReference>
<evidence type="ECO:0000313" key="4">
    <source>
        <dbReference type="Proteomes" id="UP000191285"/>
    </source>
</evidence>
<dbReference type="Pfam" id="PF24802">
    <property type="entry name" value="DUF7703"/>
    <property type="match status" value="1"/>
</dbReference>
<evidence type="ECO:0000259" key="2">
    <source>
        <dbReference type="Pfam" id="PF24802"/>
    </source>
</evidence>
<evidence type="ECO:0000313" key="3">
    <source>
        <dbReference type="EMBL" id="OQE28312.1"/>
    </source>
</evidence>
<reference evidence="4" key="1">
    <citation type="journal article" date="2017" name="Nat. Microbiol.">
        <title>Global analysis of biosynthetic gene clusters reveals vast potential of secondary metabolite production in Penicillium species.</title>
        <authorList>
            <person name="Nielsen J.C."/>
            <person name="Grijseels S."/>
            <person name="Prigent S."/>
            <person name="Ji B."/>
            <person name="Dainat J."/>
            <person name="Nielsen K.F."/>
            <person name="Frisvad J.C."/>
            <person name="Workman M."/>
            <person name="Nielsen J."/>
        </authorList>
    </citation>
    <scope>NUCLEOTIDE SEQUENCE [LARGE SCALE GENOMIC DNA]</scope>
    <source>
        <strain evidence="4">IBT 24891</strain>
    </source>
</reference>
<keyword evidence="1" id="KW-1133">Transmembrane helix</keyword>
<sequence length="272" mass="30498">MPVVDEDAPSFFTPGTGNVALGIAIIVFMTIALYNALELSVLIPLSFRRYQSLYFWSLLTSASLGVIPATLGPALQFFELAPLWLCMVLSNVGFVMMVPNQSIVLYSRLHLVSQNPKVLGFVRWLIVASLIFIAIPTITLNVGVTYIPRNNSWVSGFEAIERIQVTWFAVQESLIASIYIYDTIRMMRLSPEGDKRRNKILYELLAVNVSAIFMDLSLVILEYLGLYFTQIIFKATVYSVKLKLEFAVLGMLVSIVHSRGSWQADCDTSNFS</sequence>
<name>A0A1V6TPJ7_9EURO</name>
<feature type="transmembrane region" description="Helical" evidence="1">
    <location>
        <begin position="81"/>
        <end position="100"/>
    </location>
</feature>
<comment type="caution">
    <text evidence="3">The sequence shown here is derived from an EMBL/GenBank/DDBJ whole genome shotgun (WGS) entry which is preliminary data.</text>
</comment>
<dbReference type="EMBL" id="MLKD01000003">
    <property type="protein sequence ID" value="OQE28312.1"/>
    <property type="molecule type" value="Genomic_DNA"/>
</dbReference>
<dbReference type="InterPro" id="IPR056120">
    <property type="entry name" value="DUF7703"/>
</dbReference>
<feature type="transmembrane region" description="Helical" evidence="1">
    <location>
        <begin position="164"/>
        <end position="181"/>
    </location>
</feature>
<dbReference type="Proteomes" id="UP000191285">
    <property type="component" value="Unassembled WGS sequence"/>
</dbReference>
<feature type="transmembrane region" description="Helical" evidence="1">
    <location>
        <begin position="20"/>
        <end position="41"/>
    </location>
</feature>
<keyword evidence="1" id="KW-0812">Transmembrane</keyword>
<gene>
    <name evidence="3" type="ORF">PENSTE_c003G05844</name>
</gene>
<proteinExistence type="predicted"/>
<accession>A0A1V6TPJ7</accession>
<feature type="transmembrane region" description="Helical" evidence="1">
    <location>
        <begin position="53"/>
        <end position="75"/>
    </location>
</feature>
<feature type="domain" description="DUF7703" evidence="2">
    <location>
        <begin position="23"/>
        <end position="256"/>
    </location>
</feature>
<keyword evidence="1" id="KW-0472">Membrane</keyword>
<keyword evidence="4" id="KW-1185">Reference proteome</keyword>
<dbReference type="PANTHER" id="PTHR37013:SF5">
    <property type="entry name" value="INTEGRAL MEMBRANE PROTEIN"/>
    <property type="match status" value="1"/>
</dbReference>
<feature type="transmembrane region" description="Helical" evidence="1">
    <location>
        <begin position="201"/>
        <end position="225"/>
    </location>
</feature>